<sequence length="269" mass="29877">MSHLWSLRGAAPSPLPRCGICRPYCAGRRRRPGGSGGAVCMWLCSPGVERCLTYSLESIARFFKIILVRSPLAHAEAQPEGSTLVHAQFHEDTGVMYDLLAEEREQFKDEFDRINSLITNRRTKDGIGQLQSTMPTLVGCVKSFLFGVTESDGCGLGPVDPKEIPYGVGTIVDGINMLGRIVSYPSDTTVSCLDTTLSAVQGCIENSSRVGNWKERALSLIKEARHIDHWLEKTKDLIELLDGELIVECHRFVEDARCREVFSLWLDSM</sequence>
<proteinExistence type="predicted"/>
<comment type="caution">
    <text evidence="1">The sequence shown here is derived from an EMBL/GenBank/DDBJ whole genome shotgun (WGS) entry which is preliminary data.</text>
</comment>
<keyword evidence="2" id="KW-1185">Reference proteome</keyword>
<organism evidence="1 2">
    <name type="scientific">Thalassiosira oceanica</name>
    <name type="common">Marine diatom</name>
    <dbReference type="NCBI Taxonomy" id="159749"/>
    <lineage>
        <taxon>Eukaryota</taxon>
        <taxon>Sar</taxon>
        <taxon>Stramenopiles</taxon>
        <taxon>Ochrophyta</taxon>
        <taxon>Bacillariophyta</taxon>
        <taxon>Coscinodiscophyceae</taxon>
        <taxon>Thalassiosirophycidae</taxon>
        <taxon>Thalassiosirales</taxon>
        <taxon>Thalassiosiraceae</taxon>
        <taxon>Thalassiosira</taxon>
    </lineage>
</organism>
<dbReference type="AlphaFoldDB" id="K0T9Z8"/>
<accession>K0T9Z8</accession>
<name>K0T9Z8_THAOC</name>
<evidence type="ECO:0000313" key="1">
    <source>
        <dbReference type="EMBL" id="EJK75558.1"/>
    </source>
</evidence>
<reference evidence="1 2" key="1">
    <citation type="journal article" date="2012" name="Genome Biol.">
        <title>Genome and low-iron response of an oceanic diatom adapted to chronic iron limitation.</title>
        <authorList>
            <person name="Lommer M."/>
            <person name="Specht M."/>
            <person name="Roy A.S."/>
            <person name="Kraemer L."/>
            <person name="Andreson R."/>
            <person name="Gutowska M.A."/>
            <person name="Wolf J."/>
            <person name="Bergner S.V."/>
            <person name="Schilhabel M.B."/>
            <person name="Klostermeier U.C."/>
            <person name="Beiko R.G."/>
            <person name="Rosenstiel P."/>
            <person name="Hippler M."/>
            <person name="Laroche J."/>
        </authorList>
    </citation>
    <scope>NUCLEOTIDE SEQUENCE [LARGE SCALE GENOMIC DNA]</scope>
    <source>
        <strain evidence="1 2">CCMP1005</strain>
    </source>
</reference>
<gene>
    <name evidence="1" type="ORF">THAOC_02716</name>
</gene>
<evidence type="ECO:0000313" key="2">
    <source>
        <dbReference type="Proteomes" id="UP000266841"/>
    </source>
</evidence>
<protein>
    <submittedName>
        <fullName evidence="1">Uncharacterized protein</fullName>
    </submittedName>
</protein>
<dbReference type="EMBL" id="AGNL01002867">
    <property type="protein sequence ID" value="EJK75558.1"/>
    <property type="molecule type" value="Genomic_DNA"/>
</dbReference>
<dbReference type="Proteomes" id="UP000266841">
    <property type="component" value="Unassembled WGS sequence"/>
</dbReference>